<dbReference type="Pfam" id="PF04326">
    <property type="entry name" value="SLFN_AlbA_2"/>
    <property type="match status" value="1"/>
</dbReference>
<evidence type="ECO:0000313" key="2">
    <source>
        <dbReference type="EMBL" id="PJZ47498.1"/>
    </source>
</evidence>
<proteinExistence type="predicted"/>
<evidence type="ECO:0000259" key="1">
    <source>
        <dbReference type="Pfam" id="PF04326"/>
    </source>
</evidence>
<name>A0A2M9Y7E2_9LEPT</name>
<comment type="caution">
    <text evidence="2">The sequence shown here is derived from an EMBL/GenBank/DDBJ whole genome shotgun (WGS) entry which is preliminary data.</text>
</comment>
<accession>A0A2M9Y7E2</accession>
<dbReference type="InterPro" id="IPR038461">
    <property type="entry name" value="Schlafen_AlbA_2_dom_sf"/>
</dbReference>
<organism evidence="2 3">
    <name type="scientific">Leptospira saintgironsiae</name>
    <dbReference type="NCBI Taxonomy" id="2023183"/>
    <lineage>
        <taxon>Bacteria</taxon>
        <taxon>Pseudomonadati</taxon>
        <taxon>Spirochaetota</taxon>
        <taxon>Spirochaetia</taxon>
        <taxon>Leptospirales</taxon>
        <taxon>Leptospiraceae</taxon>
        <taxon>Leptospira</taxon>
    </lineage>
</organism>
<keyword evidence="3" id="KW-1185">Reference proteome</keyword>
<dbReference type="AlphaFoldDB" id="A0A2M9Y7E2"/>
<dbReference type="OrthoDB" id="9805115at2"/>
<dbReference type="EMBL" id="NPDR01000019">
    <property type="protein sequence ID" value="PJZ47498.1"/>
    <property type="molecule type" value="Genomic_DNA"/>
</dbReference>
<feature type="domain" description="Schlafen AlbA-2" evidence="1">
    <location>
        <begin position="3"/>
        <end position="112"/>
    </location>
</feature>
<evidence type="ECO:0000313" key="3">
    <source>
        <dbReference type="Proteomes" id="UP000231926"/>
    </source>
</evidence>
<dbReference type="Gene3D" id="3.30.950.30">
    <property type="entry name" value="Schlafen, AAA domain"/>
    <property type="match status" value="1"/>
</dbReference>
<dbReference type="RefSeq" id="WP_100711875.1">
    <property type="nucleotide sequence ID" value="NZ_NPDR01000019.1"/>
</dbReference>
<dbReference type="Proteomes" id="UP000231926">
    <property type="component" value="Unassembled WGS sequence"/>
</dbReference>
<gene>
    <name evidence="2" type="ORF">CH362_18910</name>
</gene>
<sequence>MWEDNLVEYKVESDLKDILKTLVGFANSVKPGHIARIYIGKDNSGKVVGVTNPDNIQKKVREIADKIYPPIVWKSKVEVEKDISYVIVEIEYSEETPHFGGQAWVRKGSETILASPEVFNQLIAKRSSKIRTLGLYLNATVTVTGDWSNLPFTQMGDFGQSIQYLIEHRWPEADTYAQLTEVNNHWITLITIRELRRISEPLEKVILSYDNKSSRLKLIIKY</sequence>
<dbReference type="InterPro" id="IPR007421">
    <property type="entry name" value="Schlafen_AlbA_2_dom"/>
</dbReference>
<reference evidence="2 3" key="1">
    <citation type="submission" date="2017-07" db="EMBL/GenBank/DDBJ databases">
        <title>Leptospira spp. isolated from tropical soils.</title>
        <authorList>
            <person name="Thibeaux R."/>
            <person name="Iraola G."/>
            <person name="Ferres I."/>
            <person name="Bierque E."/>
            <person name="Girault D."/>
            <person name="Soupe-Gilbert M.-E."/>
            <person name="Picardeau M."/>
            <person name="Goarant C."/>
        </authorList>
    </citation>
    <scope>NUCLEOTIDE SEQUENCE [LARGE SCALE GENOMIC DNA]</scope>
    <source>
        <strain evidence="2 3">FH4-C-A2</strain>
    </source>
</reference>
<protein>
    <recommendedName>
        <fullName evidence="1">Schlafen AlbA-2 domain-containing protein</fullName>
    </recommendedName>
</protein>